<gene>
    <name evidence="1" type="ORF">BDR25DRAFT_243381</name>
</gene>
<proteinExistence type="predicted"/>
<evidence type="ECO:0000313" key="2">
    <source>
        <dbReference type="Proteomes" id="UP000799755"/>
    </source>
</evidence>
<reference evidence="1" key="1">
    <citation type="journal article" date="2020" name="Stud. Mycol.">
        <title>101 Dothideomycetes genomes: a test case for predicting lifestyles and emergence of pathogens.</title>
        <authorList>
            <person name="Haridas S."/>
            <person name="Albert R."/>
            <person name="Binder M."/>
            <person name="Bloem J."/>
            <person name="Labutti K."/>
            <person name="Salamov A."/>
            <person name="Andreopoulos B."/>
            <person name="Baker S."/>
            <person name="Barry K."/>
            <person name="Bills G."/>
            <person name="Bluhm B."/>
            <person name="Cannon C."/>
            <person name="Castanera R."/>
            <person name="Culley D."/>
            <person name="Daum C."/>
            <person name="Ezra D."/>
            <person name="Gonzalez J."/>
            <person name="Henrissat B."/>
            <person name="Kuo A."/>
            <person name="Liang C."/>
            <person name="Lipzen A."/>
            <person name="Lutzoni F."/>
            <person name="Magnuson J."/>
            <person name="Mondo S."/>
            <person name="Nolan M."/>
            <person name="Ohm R."/>
            <person name="Pangilinan J."/>
            <person name="Park H.-J."/>
            <person name="Ramirez L."/>
            <person name="Alfaro M."/>
            <person name="Sun H."/>
            <person name="Tritt A."/>
            <person name="Yoshinaga Y."/>
            <person name="Zwiers L.-H."/>
            <person name="Turgeon B."/>
            <person name="Goodwin S."/>
            <person name="Spatafora J."/>
            <person name="Crous P."/>
            <person name="Grigoriev I."/>
        </authorList>
    </citation>
    <scope>NUCLEOTIDE SEQUENCE</scope>
    <source>
        <strain evidence="1">ATCC 200398</strain>
    </source>
</reference>
<dbReference type="Proteomes" id="UP000799755">
    <property type="component" value="Unassembled WGS sequence"/>
</dbReference>
<comment type="caution">
    <text evidence="1">The sequence shown here is derived from an EMBL/GenBank/DDBJ whole genome shotgun (WGS) entry which is preliminary data.</text>
</comment>
<evidence type="ECO:0000313" key="1">
    <source>
        <dbReference type="EMBL" id="KAF2464085.1"/>
    </source>
</evidence>
<name>A0ACB6QB36_9PLEO</name>
<keyword evidence="2" id="KW-1185">Reference proteome</keyword>
<accession>A0ACB6QB36</accession>
<organism evidence="1 2">
    <name type="scientific">Lindgomyces ingoldianus</name>
    <dbReference type="NCBI Taxonomy" id="673940"/>
    <lineage>
        <taxon>Eukaryota</taxon>
        <taxon>Fungi</taxon>
        <taxon>Dikarya</taxon>
        <taxon>Ascomycota</taxon>
        <taxon>Pezizomycotina</taxon>
        <taxon>Dothideomycetes</taxon>
        <taxon>Pleosporomycetidae</taxon>
        <taxon>Pleosporales</taxon>
        <taxon>Lindgomycetaceae</taxon>
        <taxon>Lindgomyces</taxon>
    </lineage>
</organism>
<dbReference type="EMBL" id="MU003540">
    <property type="protein sequence ID" value="KAF2464085.1"/>
    <property type="molecule type" value="Genomic_DNA"/>
</dbReference>
<sequence length="98" mass="11093">EQYANKGRDTLLNSYTKDKFKRLCSKLWTHSVDASLSLATVECHFCTLVNLMLGHYMLTRGGNCCSAEILDLFTFKFKGEGPTRCMPLIFTTCVSKQN</sequence>
<protein>
    <submittedName>
        <fullName evidence="1">Uncharacterized protein</fullName>
    </submittedName>
</protein>
<feature type="non-terminal residue" evidence="1">
    <location>
        <position position="1"/>
    </location>
</feature>